<evidence type="ECO:0000256" key="5">
    <source>
        <dbReference type="ARBA" id="ARBA00022617"/>
    </source>
</evidence>
<dbReference type="InterPro" id="IPR036396">
    <property type="entry name" value="Cyt_P450_sf"/>
</dbReference>
<keyword evidence="5 13" id="KW-0349">Heme</keyword>
<evidence type="ECO:0000256" key="14">
    <source>
        <dbReference type="RuleBase" id="RU000461"/>
    </source>
</evidence>
<dbReference type="InterPro" id="IPR050476">
    <property type="entry name" value="Insect_CytP450_Detox"/>
</dbReference>
<organism evidence="16 17">
    <name type="scientific">Nezara viridula</name>
    <name type="common">Southern green stink bug</name>
    <name type="synonym">Cimex viridulus</name>
    <dbReference type="NCBI Taxonomy" id="85310"/>
    <lineage>
        <taxon>Eukaryota</taxon>
        <taxon>Metazoa</taxon>
        <taxon>Ecdysozoa</taxon>
        <taxon>Arthropoda</taxon>
        <taxon>Hexapoda</taxon>
        <taxon>Insecta</taxon>
        <taxon>Pterygota</taxon>
        <taxon>Neoptera</taxon>
        <taxon>Paraneoptera</taxon>
        <taxon>Hemiptera</taxon>
        <taxon>Heteroptera</taxon>
        <taxon>Panheteroptera</taxon>
        <taxon>Pentatomomorpha</taxon>
        <taxon>Pentatomoidea</taxon>
        <taxon>Pentatomidae</taxon>
        <taxon>Pentatominae</taxon>
        <taxon>Nezara</taxon>
    </lineage>
</organism>
<keyword evidence="6 13" id="KW-0479">Metal-binding</keyword>
<dbReference type="GO" id="GO:0005506">
    <property type="term" value="F:iron ion binding"/>
    <property type="evidence" value="ECO:0007669"/>
    <property type="project" value="InterPro"/>
</dbReference>
<dbReference type="PANTHER" id="PTHR24292">
    <property type="entry name" value="CYTOCHROME P450"/>
    <property type="match status" value="1"/>
</dbReference>
<dbReference type="EMBL" id="OV725079">
    <property type="protein sequence ID" value="CAH1395669.1"/>
    <property type="molecule type" value="Genomic_DNA"/>
</dbReference>
<dbReference type="PRINTS" id="PR00385">
    <property type="entry name" value="P450"/>
</dbReference>
<dbReference type="InterPro" id="IPR001128">
    <property type="entry name" value="Cyt_P450"/>
</dbReference>
<evidence type="ECO:0000313" key="17">
    <source>
        <dbReference type="Proteomes" id="UP001152798"/>
    </source>
</evidence>
<keyword evidence="11 14" id="KW-0503">Monooxygenase</keyword>
<dbReference type="SUPFAM" id="SSF48264">
    <property type="entry name" value="Cytochrome P450"/>
    <property type="match status" value="1"/>
</dbReference>
<evidence type="ECO:0000256" key="9">
    <source>
        <dbReference type="ARBA" id="ARBA00023002"/>
    </source>
</evidence>
<dbReference type="Gene3D" id="1.10.630.10">
    <property type="entry name" value="Cytochrome P450"/>
    <property type="match status" value="1"/>
</dbReference>
<evidence type="ECO:0000256" key="11">
    <source>
        <dbReference type="ARBA" id="ARBA00023033"/>
    </source>
</evidence>
<dbReference type="FunFam" id="1.10.630.10:FF:000042">
    <property type="entry name" value="Cytochrome P450"/>
    <property type="match status" value="1"/>
</dbReference>
<evidence type="ECO:0000256" key="3">
    <source>
        <dbReference type="ARBA" id="ARBA00004406"/>
    </source>
</evidence>
<evidence type="ECO:0000313" key="16">
    <source>
        <dbReference type="EMBL" id="CAH1395669.1"/>
    </source>
</evidence>
<dbReference type="OrthoDB" id="2789670at2759"/>
<keyword evidence="7" id="KW-0256">Endoplasmic reticulum</keyword>
<comment type="cofactor">
    <cofactor evidence="1 13">
        <name>heme</name>
        <dbReference type="ChEBI" id="CHEBI:30413"/>
    </cofactor>
</comment>
<dbReference type="InterPro" id="IPR017972">
    <property type="entry name" value="Cyt_P450_CS"/>
</dbReference>
<comment type="similarity">
    <text evidence="4 14">Belongs to the cytochrome P450 family.</text>
</comment>
<protein>
    <recommendedName>
        <fullName evidence="18">Cytochrome P450</fullName>
    </recommendedName>
</protein>
<dbReference type="CDD" id="cd11056">
    <property type="entry name" value="CYP6-like"/>
    <property type="match status" value="1"/>
</dbReference>
<evidence type="ECO:0000256" key="7">
    <source>
        <dbReference type="ARBA" id="ARBA00022824"/>
    </source>
</evidence>
<evidence type="ECO:0000256" key="6">
    <source>
        <dbReference type="ARBA" id="ARBA00022723"/>
    </source>
</evidence>
<comment type="subcellular location">
    <subcellularLocation>
        <location evidence="3">Endoplasmic reticulum membrane</location>
        <topology evidence="3">Peripheral membrane protein</topology>
    </subcellularLocation>
    <subcellularLocation>
        <location evidence="2">Microsome membrane</location>
        <topology evidence="2">Peripheral membrane protein</topology>
    </subcellularLocation>
</comment>
<feature type="binding site" description="axial binding residue" evidence="13">
    <location>
        <position position="459"/>
    </location>
    <ligand>
        <name>heme</name>
        <dbReference type="ChEBI" id="CHEBI:30413"/>
    </ligand>
    <ligandPart>
        <name>Fe</name>
        <dbReference type="ChEBI" id="CHEBI:18248"/>
    </ligandPart>
</feature>
<keyword evidence="15" id="KW-1133">Transmembrane helix</keyword>
<evidence type="ECO:0000256" key="1">
    <source>
        <dbReference type="ARBA" id="ARBA00001971"/>
    </source>
</evidence>
<dbReference type="PROSITE" id="PS00086">
    <property type="entry name" value="CYTOCHROME_P450"/>
    <property type="match status" value="1"/>
</dbReference>
<accession>A0A9P0H5A3</accession>
<evidence type="ECO:0000256" key="13">
    <source>
        <dbReference type="PIRSR" id="PIRSR602401-1"/>
    </source>
</evidence>
<name>A0A9P0H5A3_NEZVI</name>
<keyword evidence="12 15" id="KW-0472">Membrane</keyword>
<dbReference type="PRINTS" id="PR00463">
    <property type="entry name" value="EP450I"/>
</dbReference>
<sequence>MGLVTNDWKTDLLIATSSVCILIYCMIRNIYSFFEKRNIKYVKPKFLLGSEPDGVLFKIHITESWERIYKKLEHEKYGGFFHAILPTLMIRDPEYIEDILKTSFDHFVDRSFLVDVKTNPLDENLFFMRGNKWKYLRCKMASLFSQIKLKWMYEEIEKCSNTFDECLSEFADGKDADIKDLLARFVTDVVASCGFGVEPQALKNPDWIFRDIGREIVDPESINMPIFLLRFSIPRLLIWFKIKTLTKKLRNFFLSTTKRILHHRRSTGIIRKDFVQLFLELKEKGTVGIDSRNIDTNKTNTESNNEIIELTDNLLAANSFLFFLAGFETTSTTLYYTYYFLAKHQEIQERARKEVQEVKAKYGHFTFDSLKELKFLINCISETMRIYPPIAVVIRECTKDYNLLDGTLIDKGMRIIVPIMSIHRDPKNFAEPMEYKPERFENPPASGTYLPFGDGPRICIGKRFAEIIMYSTLARTLDKYKLELSPKCDHEIKLNPKVISTTPVHGLFFRIHKLNDTN</sequence>
<dbReference type="Proteomes" id="UP001152798">
    <property type="component" value="Chromosome 3"/>
</dbReference>
<dbReference type="GO" id="GO:0005789">
    <property type="term" value="C:endoplasmic reticulum membrane"/>
    <property type="evidence" value="ECO:0007669"/>
    <property type="project" value="UniProtKB-SubCell"/>
</dbReference>
<dbReference type="Pfam" id="PF00067">
    <property type="entry name" value="p450"/>
    <property type="match status" value="1"/>
</dbReference>
<evidence type="ECO:0000256" key="12">
    <source>
        <dbReference type="ARBA" id="ARBA00023136"/>
    </source>
</evidence>
<evidence type="ECO:0008006" key="18">
    <source>
        <dbReference type="Google" id="ProtNLM"/>
    </source>
</evidence>
<keyword evidence="8" id="KW-0492">Microsome</keyword>
<dbReference type="AlphaFoldDB" id="A0A9P0H5A3"/>
<gene>
    <name evidence="16" type="ORF">NEZAVI_LOCUS5903</name>
</gene>
<keyword evidence="15" id="KW-0812">Transmembrane</keyword>
<evidence type="ECO:0000256" key="15">
    <source>
        <dbReference type="SAM" id="Phobius"/>
    </source>
</evidence>
<proteinExistence type="inferred from homology"/>
<keyword evidence="10 13" id="KW-0408">Iron</keyword>
<dbReference type="PANTHER" id="PTHR24292:SF54">
    <property type="entry name" value="CYP9F3-RELATED"/>
    <property type="match status" value="1"/>
</dbReference>
<evidence type="ECO:0000256" key="2">
    <source>
        <dbReference type="ARBA" id="ARBA00004174"/>
    </source>
</evidence>
<keyword evidence="17" id="KW-1185">Reference proteome</keyword>
<dbReference type="GO" id="GO:0004497">
    <property type="term" value="F:monooxygenase activity"/>
    <property type="evidence" value="ECO:0007669"/>
    <property type="project" value="UniProtKB-KW"/>
</dbReference>
<reference evidence="16" key="1">
    <citation type="submission" date="2022-01" db="EMBL/GenBank/DDBJ databases">
        <authorList>
            <person name="King R."/>
        </authorList>
    </citation>
    <scope>NUCLEOTIDE SEQUENCE</scope>
</reference>
<evidence type="ECO:0000256" key="4">
    <source>
        <dbReference type="ARBA" id="ARBA00010617"/>
    </source>
</evidence>
<evidence type="ECO:0000256" key="8">
    <source>
        <dbReference type="ARBA" id="ARBA00022848"/>
    </source>
</evidence>
<dbReference type="GO" id="GO:0016705">
    <property type="term" value="F:oxidoreductase activity, acting on paired donors, with incorporation or reduction of molecular oxygen"/>
    <property type="evidence" value="ECO:0007669"/>
    <property type="project" value="InterPro"/>
</dbReference>
<evidence type="ECO:0000256" key="10">
    <source>
        <dbReference type="ARBA" id="ARBA00023004"/>
    </source>
</evidence>
<feature type="transmembrane region" description="Helical" evidence="15">
    <location>
        <begin position="12"/>
        <end position="31"/>
    </location>
</feature>
<dbReference type="GO" id="GO:0020037">
    <property type="term" value="F:heme binding"/>
    <property type="evidence" value="ECO:0007669"/>
    <property type="project" value="InterPro"/>
</dbReference>
<keyword evidence="9 14" id="KW-0560">Oxidoreductase</keyword>
<dbReference type="InterPro" id="IPR002401">
    <property type="entry name" value="Cyt_P450_E_grp-I"/>
</dbReference>